<keyword evidence="10" id="KW-0175">Coiled coil</keyword>
<dbReference type="GO" id="GO:0005802">
    <property type="term" value="C:trans-Golgi network"/>
    <property type="evidence" value="ECO:0007669"/>
    <property type="project" value="UniProtKB-UniRule"/>
</dbReference>
<evidence type="ECO:0000313" key="17">
    <source>
        <dbReference type="RefSeq" id="XP_033791004.1"/>
    </source>
</evidence>
<evidence type="ECO:0000256" key="1">
    <source>
        <dbReference type="ARBA" id="ARBA00004172"/>
    </source>
</evidence>
<evidence type="ECO:0000313" key="13">
    <source>
        <dbReference type="Proteomes" id="UP000515159"/>
    </source>
</evidence>
<evidence type="ECO:0000313" key="15">
    <source>
        <dbReference type="RefSeq" id="XP_033791002.1"/>
    </source>
</evidence>
<dbReference type="PROSITE" id="PS50003">
    <property type="entry name" value="PH_DOMAIN"/>
    <property type="match status" value="1"/>
</dbReference>
<dbReference type="InterPro" id="IPR011993">
    <property type="entry name" value="PH-like_dom_sf"/>
</dbReference>
<keyword evidence="6 9" id="KW-0968">Cytoplasmic vesicle</keyword>
<evidence type="ECO:0000256" key="8">
    <source>
        <dbReference type="ARBA" id="ARBA00060846"/>
    </source>
</evidence>
<keyword evidence="3 9" id="KW-0597">Phosphoprotein</keyword>
<proteinExistence type="inferred from homology"/>
<feature type="region of interest" description="Disordered" evidence="11">
    <location>
        <begin position="201"/>
        <end position="237"/>
    </location>
</feature>
<organism evidence="13 14">
    <name type="scientific">Geotrypetes seraphini</name>
    <name type="common">Gaboon caecilian</name>
    <name type="synonym">Caecilia seraphini</name>
    <dbReference type="NCBI Taxonomy" id="260995"/>
    <lineage>
        <taxon>Eukaryota</taxon>
        <taxon>Metazoa</taxon>
        <taxon>Chordata</taxon>
        <taxon>Craniata</taxon>
        <taxon>Vertebrata</taxon>
        <taxon>Euteleostomi</taxon>
        <taxon>Amphibia</taxon>
        <taxon>Gymnophiona</taxon>
        <taxon>Geotrypetes</taxon>
    </lineage>
</organism>
<dbReference type="FunFam" id="2.30.29.30:FF:000250">
    <property type="entry name" value="Sesquipedalian-1 isoform A"/>
    <property type="match status" value="1"/>
</dbReference>
<gene>
    <name evidence="14 15 16 17" type="primary">PHETA2</name>
</gene>
<dbReference type="RefSeq" id="XP_033791002.1">
    <property type="nucleotide sequence ID" value="XM_033935111.1"/>
</dbReference>
<comment type="function">
    <text evidence="7 9">Plays a role in endocytic trafficking. Required for receptor recycling from endosomes, both to the trans-Golgi network and the plasma membrane.</text>
</comment>
<sequence length="287" mass="32482">MKLNERSVAYYATCDSPADNVGFLYKKGDRHTAYQKRWFVLKGNMLFYFEEKDSKEPIGVIILEGCTVELCEAAEEYAFAIKFEGAKSRPYILAADSQAAMESWVKSLSRANFDYMRIVVRELEKQLEEMQETLAGSQRSRKRSGIYRRRPVSSPNNVLHATLHPSQDKAIPRGSPVKENGYAFWNNSKVEEALPNGYIHSSTLNMKMGSDDSSESNSKPPPLPPRRRPMSGSEIGGGAAVPGLPVLILESPFCPGTLCFEKLHDWYGKEIKELRREWQKSQESKDD</sequence>
<evidence type="ECO:0000256" key="10">
    <source>
        <dbReference type="SAM" id="Coils"/>
    </source>
</evidence>
<dbReference type="InterPro" id="IPR001849">
    <property type="entry name" value="PH_domain"/>
</dbReference>
<dbReference type="GO" id="GO:0005829">
    <property type="term" value="C:cytosol"/>
    <property type="evidence" value="ECO:0007669"/>
    <property type="project" value="GOC"/>
</dbReference>
<evidence type="ECO:0000256" key="7">
    <source>
        <dbReference type="ARBA" id="ARBA00055391"/>
    </source>
</evidence>
<feature type="domain" description="PH" evidence="12">
    <location>
        <begin position="17"/>
        <end position="113"/>
    </location>
</feature>
<dbReference type="GO" id="GO:0055037">
    <property type="term" value="C:recycling endosome"/>
    <property type="evidence" value="ECO:0007669"/>
    <property type="project" value="UniProtKB-SubCell"/>
</dbReference>
<dbReference type="RefSeq" id="XP_033791001.1">
    <property type="nucleotide sequence ID" value="XM_033935110.1"/>
</dbReference>
<dbReference type="Pfam" id="PF00169">
    <property type="entry name" value="PH"/>
    <property type="match status" value="1"/>
</dbReference>
<accession>A0A6P8QWT0</accession>
<dbReference type="RefSeq" id="XP_033791004.1">
    <property type="nucleotide sequence ID" value="XM_033935113.1"/>
</dbReference>
<evidence type="ECO:0000256" key="6">
    <source>
        <dbReference type="ARBA" id="ARBA00023329"/>
    </source>
</evidence>
<keyword evidence="5 9" id="KW-0333">Golgi apparatus</keyword>
<comment type="similarity">
    <text evidence="8 9">Belongs to the sesquipedalian family.</text>
</comment>
<dbReference type="PANTHER" id="PTHR22902:SF54">
    <property type="entry name" value="SESQUIPEDALIAN"/>
    <property type="match status" value="1"/>
</dbReference>
<comment type="subcellular location">
    <subcellularLocation>
        <location evidence="9">Early endosome</location>
    </subcellularLocation>
    <subcellularLocation>
        <location evidence="1 9">Recycling endosome</location>
    </subcellularLocation>
    <subcellularLocation>
        <location evidence="2 9">Golgi apparatus</location>
        <location evidence="2 9">trans-Golgi network</location>
    </subcellularLocation>
    <subcellularLocation>
        <location evidence="9">Cytoplasmic vesicle</location>
        <location evidence="9">Clathrin-coated vesicle</location>
    </subcellularLocation>
</comment>
<dbReference type="GO" id="GO:0030136">
    <property type="term" value="C:clathrin-coated vesicle"/>
    <property type="evidence" value="ECO:0007669"/>
    <property type="project" value="UniProtKB-SubCell"/>
</dbReference>
<dbReference type="OrthoDB" id="10261837at2759"/>
<dbReference type="GO" id="GO:0005769">
    <property type="term" value="C:early endosome"/>
    <property type="evidence" value="ECO:0007669"/>
    <property type="project" value="UniProtKB-SubCell"/>
</dbReference>
<evidence type="ECO:0000256" key="4">
    <source>
        <dbReference type="ARBA" id="ARBA00022753"/>
    </source>
</evidence>
<name>A0A6P8QWT0_GEOSA</name>
<dbReference type="CTD" id="150368"/>
<dbReference type="KEGG" id="gsh:117355944"/>
<dbReference type="SUPFAM" id="SSF50729">
    <property type="entry name" value="PH domain-like"/>
    <property type="match status" value="1"/>
</dbReference>
<evidence type="ECO:0000259" key="12">
    <source>
        <dbReference type="PROSITE" id="PS50003"/>
    </source>
</evidence>
<evidence type="ECO:0000256" key="11">
    <source>
        <dbReference type="SAM" id="MobiDB-lite"/>
    </source>
</evidence>
<evidence type="ECO:0000256" key="3">
    <source>
        <dbReference type="ARBA" id="ARBA00022553"/>
    </source>
</evidence>
<dbReference type="InterPro" id="IPR045188">
    <property type="entry name" value="Boi1/Boi2-like"/>
</dbReference>
<evidence type="ECO:0000313" key="16">
    <source>
        <dbReference type="RefSeq" id="XP_033791003.1"/>
    </source>
</evidence>
<evidence type="ECO:0000313" key="14">
    <source>
        <dbReference type="RefSeq" id="XP_033791001.1"/>
    </source>
</evidence>
<protein>
    <recommendedName>
        <fullName evidence="9">Sesquipedalian</fullName>
        <shortName evidence="9">Ses</shortName>
    </recommendedName>
    <alternativeName>
        <fullName evidence="9">PH domain-containing endocytic trafficking adaptor</fullName>
    </alternativeName>
</protein>
<dbReference type="GO" id="GO:0001881">
    <property type="term" value="P:receptor recycling"/>
    <property type="evidence" value="ECO:0007669"/>
    <property type="project" value="UniProtKB-UniRule"/>
</dbReference>
<dbReference type="GO" id="GO:0042147">
    <property type="term" value="P:retrograde transport, endosome to Golgi"/>
    <property type="evidence" value="ECO:0007669"/>
    <property type="project" value="UniProtKB-UniRule"/>
</dbReference>
<evidence type="ECO:0000256" key="2">
    <source>
        <dbReference type="ARBA" id="ARBA00004601"/>
    </source>
</evidence>
<reference evidence="14 15" key="1">
    <citation type="submission" date="2025-04" db="UniProtKB">
        <authorList>
            <consortium name="RefSeq"/>
        </authorList>
    </citation>
    <scope>IDENTIFICATION</scope>
</reference>
<dbReference type="RefSeq" id="XP_033791003.1">
    <property type="nucleotide sequence ID" value="XM_033935112.1"/>
</dbReference>
<dbReference type="CDD" id="cd13288">
    <property type="entry name" value="PH_Ses"/>
    <property type="match status" value="1"/>
</dbReference>
<dbReference type="GO" id="GO:0007032">
    <property type="term" value="P:endosome organization"/>
    <property type="evidence" value="ECO:0007669"/>
    <property type="project" value="UniProtKB-UniRule"/>
</dbReference>
<feature type="coiled-coil region" evidence="10">
    <location>
        <begin position="113"/>
        <end position="140"/>
    </location>
</feature>
<dbReference type="Gene3D" id="2.30.29.30">
    <property type="entry name" value="Pleckstrin-homology domain (PH domain)/Phosphotyrosine-binding domain (PTB)"/>
    <property type="match status" value="1"/>
</dbReference>
<dbReference type="Proteomes" id="UP000515159">
    <property type="component" value="Chromosome 2"/>
</dbReference>
<keyword evidence="4 9" id="KW-0967">Endosome</keyword>
<keyword evidence="13" id="KW-1185">Reference proteome</keyword>
<dbReference type="AlphaFoldDB" id="A0A6P8QWT0"/>
<dbReference type="SMART" id="SM00233">
    <property type="entry name" value="PH"/>
    <property type="match status" value="1"/>
</dbReference>
<evidence type="ECO:0000256" key="5">
    <source>
        <dbReference type="ARBA" id="ARBA00023034"/>
    </source>
</evidence>
<evidence type="ECO:0000256" key="9">
    <source>
        <dbReference type="RuleBase" id="RU369082"/>
    </source>
</evidence>
<dbReference type="PANTHER" id="PTHR22902">
    <property type="entry name" value="SESQUIPEDALIAN"/>
    <property type="match status" value="1"/>
</dbReference>
<dbReference type="GeneID" id="117355944"/>